<gene>
    <name evidence="6" type="ORF">OB919_20880</name>
</gene>
<evidence type="ECO:0000256" key="5">
    <source>
        <dbReference type="ARBA" id="ARBA00022842"/>
    </source>
</evidence>
<dbReference type="InterPro" id="IPR023214">
    <property type="entry name" value="HAD_sf"/>
</dbReference>
<keyword evidence="5" id="KW-0460">Magnesium</keyword>
<dbReference type="EMBL" id="JAOPJZ010000041">
    <property type="protein sequence ID" value="MCU4754396.1"/>
    <property type="molecule type" value="Genomic_DNA"/>
</dbReference>
<reference evidence="6 7" key="1">
    <citation type="submission" date="2022-09" db="EMBL/GenBank/DDBJ databases">
        <title>Enrichment on poylsaccharides allowed isolation of novel metabolic and taxonomic groups of Haloarchaea.</title>
        <authorList>
            <person name="Sorokin D.Y."/>
            <person name="Elcheninov A.G."/>
            <person name="Khizhniak T.V."/>
            <person name="Kolganova T.V."/>
            <person name="Kublanov I.V."/>
        </authorList>
    </citation>
    <scope>NUCLEOTIDE SEQUENCE [LARGE SCALE GENOMIC DNA]</scope>
    <source>
        <strain evidence="6 7">AArc-curdl1</strain>
    </source>
</reference>
<dbReference type="PRINTS" id="PR00413">
    <property type="entry name" value="HADHALOGNASE"/>
</dbReference>
<dbReference type="InterPro" id="IPR006439">
    <property type="entry name" value="HAD-SF_hydro_IA"/>
</dbReference>
<sequence>MSDSLEAVLFDLDDTLCRYRRSSTAVLECAFERVGVDPVFDPAAYPERYGDYLASSSSIGDLHRQCFGDLAVEAGADRELGIAVAEAFNEERDQRAVDPLAGVPDVFDTLEESYRLGLITNGDPAMQAEKLEALGLTDTFEPVVCSGYDTAPKPDPEPFEVALEALDLTPEQALYVGNSLTSDVSGAQAAGLPSVWVPADNGRAAMTGTGPEPTYTIESLAALASVPSLSV</sequence>
<evidence type="ECO:0000256" key="4">
    <source>
        <dbReference type="ARBA" id="ARBA00022801"/>
    </source>
</evidence>
<dbReference type="PANTHER" id="PTHR46470:SF2">
    <property type="entry name" value="GLYCERALDEHYDE 3-PHOSPHATE PHOSPHATASE"/>
    <property type="match status" value="1"/>
</dbReference>
<evidence type="ECO:0000313" key="6">
    <source>
        <dbReference type="EMBL" id="MCU4754396.1"/>
    </source>
</evidence>
<protein>
    <submittedName>
        <fullName evidence="6">HAD family hydrolase</fullName>
    </submittedName>
</protein>
<keyword evidence="7" id="KW-1185">Reference proteome</keyword>
<dbReference type="GO" id="GO:0044281">
    <property type="term" value="P:small molecule metabolic process"/>
    <property type="evidence" value="ECO:0007669"/>
    <property type="project" value="UniProtKB-ARBA"/>
</dbReference>
<dbReference type="PANTHER" id="PTHR46470">
    <property type="entry name" value="N-ACYLNEURAMINATE-9-PHOSPHATASE"/>
    <property type="match status" value="1"/>
</dbReference>
<comment type="caution">
    <text evidence="6">The sequence shown here is derived from an EMBL/GenBank/DDBJ whole genome shotgun (WGS) entry which is preliminary data.</text>
</comment>
<dbReference type="AlphaFoldDB" id="A0AAP2ZBW4"/>
<keyword evidence="3" id="KW-0479">Metal-binding</keyword>
<dbReference type="NCBIfam" id="TIGR01549">
    <property type="entry name" value="HAD-SF-IA-v1"/>
    <property type="match status" value="1"/>
</dbReference>
<proteinExistence type="inferred from homology"/>
<dbReference type="SUPFAM" id="SSF56784">
    <property type="entry name" value="HAD-like"/>
    <property type="match status" value="1"/>
</dbReference>
<comment type="similarity">
    <text evidence="2">Belongs to the HAD-like hydrolase superfamily.</text>
</comment>
<dbReference type="Gene3D" id="1.20.120.710">
    <property type="entry name" value="Haloacid dehalogenase hydrolase-like domain"/>
    <property type="match status" value="1"/>
</dbReference>
<accession>A0AAP2ZBW4</accession>
<organism evidence="6 7">
    <name type="scientific">Natronosalvus hydrolyticus</name>
    <dbReference type="NCBI Taxonomy" id="2979988"/>
    <lineage>
        <taxon>Archaea</taxon>
        <taxon>Methanobacteriati</taxon>
        <taxon>Methanobacteriota</taxon>
        <taxon>Stenosarchaea group</taxon>
        <taxon>Halobacteria</taxon>
        <taxon>Halobacteriales</taxon>
        <taxon>Natrialbaceae</taxon>
        <taxon>Natronosalvus</taxon>
    </lineage>
</organism>
<keyword evidence="4 6" id="KW-0378">Hydrolase</keyword>
<dbReference type="Pfam" id="PF00702">
    <property type="entry name" value="Hydrolase"/>
    <property type="match status" value="1"/>
</dbReference>
<dbReference type="GO" id="GO:0046872">
    <property type="term" value="F:metal ion binding"/>
    <property type="evidence" value="ECO:0007669"/>
    <property type="project" value="UniProtKB-KW"/>
</dbReference>
<evidence type="ECO:0000256" key="1">
    <source>
        <dbReference type="ARBA" id="ARBA00001946"/>
    </source>
</evidence>
<dbReference type="Proteomes" id="UP001321047">
    <property type="component" value="Unassembled WGS sequence"/>
</dbReference>
<dbReference type="RefSeq" id="WP_342810698.1">
    <property type="nucleotide sequence ID" value="NZ_JAOPJZ010000041.1"/>
</dbReference>
<name>A0AAP2ZBW4_9EURY</name>
<evidence type="ECO:0000256" key="2">
    <source>
        <dbReference type="ARBA" id="ARBA00007958"/>
    </source>
</evidence>
<evidence type="ECO:0000256" key="3">
    <source>
        <dbReference type="ARBA" id="ARBA00022723"/>
    </source>
</evidence>
<evidence type="ECO:0000313" key="7">
    <source>
        <dbReference type="Proteomes" id="UP001321047"/>
    </source>
</evidence>
<dbReference type="Gene3D" id="3.40.50.1000">
    <property type="entry name" value="HAD superfamily/HAD-like"/>
    <property type="match status" value="1"/>
</dbReference>
<dbReference type="InterPro" id="IPR051400">
    <property type="entry name" value="HAD-like_hydrolase"/>
</dbReference>
<comment type="cofactor">
    <cofactor evidence="1">
        <name>Mg(2+)</name>
        <dbReference type="ChEBI" id="CHEBI:18420"/>
    </cofactor>
</comment>
<dbReference type="SFLD" id="SFLDS00003">
    <property type="entry name" value="Haloacid_Dehalogenase"/>
    <property type="match status" value="1"/>
</dbReference>
<dbReference type="InterPro" id="IPR036412">
    <property type="entry name" value="HAD-like_sf"/>
</dbReference>
<dbReference type="GO" id="GO:0016791">
    <property type="term" value="F:phosphatase activity"/>
    <property type="evidence" value="ECO:0007669"/>
    <property type="project" value="TreeGrafter"/>
</dbReference>
<dbReference type="SFLD" id="SFLDG01129">
    <property type="entry name" value="C1.5:_HAD__Beta-PGM__Phosphata"/>
    <property type="match status" value="1"/>
</dbReference>